<keyword evidence="3" id="KW-0963">Cytoplasm</keyword>
<keyword evidence="1 3" id="KW-0159">Chromosome partition</keyword>
<comment type="similarity">
    <text evidence="3">Belongs to the ScpA family.</text>
</comment>
<comment type="caution">
    <text evidence="4">The sequence shown here is derived from an EMBL/GenBank/DDBJ whole genome shotgun (WGS) entry which is preliminary data.</text>
</comment>
<dbReference type="RefSeq" id="WP_123807538.1">
    <property type="nucleotide sequence ID" value="NZ_RKRK01000002.1"/>
</dbReference>
<dbReference type="InterPro" id="IPR023093">
    <property type="entry name" value="ScpA-like_C"/>
</dbReference>
<keyword evidence="5" id="KW-1185">Reference proteome</keyword>
<dbReference type="Pfam" id="PF02616">
    <property type="entry name" value="SMC_ScpA"/>
    <property type="match status" value="1"/>
</dbReference>
<evidence type="ECO:0000313" key="5">
    <source>
        <dbReference type="Proteomes" id="UP000277108"/>
    </source>
</evidence>
<evidence type="ECO:0000256" key="3">
    <source>
        <dbReference type="HAMAP-Rule" id="MF_01805"/>
    </source>
</evidence>
<dbReference type="InterPro" id="IPR003768">
    <property type="entry name" value="ScpA"/>
</dbReference>
<dbReference type="OrthoDB" id="9811016at2"/>
<keyword evidence="3" id="KW-0131">Cell cycle</keyword>
<dbReference type="PANTHER" id="PTHR33969">
    <property type="entry name" value="SEGREGATION AND CONDENSATION PROTEIN A"/>
    <property type="match status" value="1"/>
</dbReference>
<dbReference type="GO" id="GO:0005737">
    <property type="term" value="C:cytoplasm"/>
    <property type="evidence" value="ECO:0007669"/>
    <property type="project" value="UniProtKB-SubCell"/>
</dbReference>
<keyword evidence="3" id="KW-0132">Cell division</keyword>
<dbReference type="HAMAP" id="MF_01805">
    <property type="entry name" value="ScpA"/>
    <property type="match status" value="1"/>
</dbReference>
<proteinExistence type="inferred from homology"/>
<accession>A0A3N5CD51</accession>
<dbReference type="Proteomes" id="UP000277108">
    <property type="component" value="Unassembled WGS sequence"/>
</dbReference>
<organism evidence="4 5">
    <name type="scientific">Abyssicoccus albus</name>
    <dbReference type="NCBI Taxonomy" id="1817405"/>
    <lineage>
        <taxon>Bacteria</taxon>
        <taxon>Bacillati</taxon>
        <taxon>Bacillota</taxon>
        <taxon>Bacilli</taxon>
        <taxon>Bacillales</taxon>
        <taxon>Abyssicoccaceae</taxon>
    </lineage>
</organism>
<dbReference type="GO" id="GO:0007059">
    <property type="term" value="P:chromosome segregation"/>
    <property type="evidence" value="ECO:0007669"/>
    <property type="project" value="UniProtKB-UniRule"/>
</dbReference>
<sequence>MTQTHLYEVQLDAFVGPLDLLLHLIKEYEIDIYDIPMSELTNQYMSYIHAFESLEINLASEYLVMACELIRIKSELLLPVDDDIEVDDPREELVEQLLEYDNYKQSAQLLEEKYNERLLYVSKTPMDLTPYSNSQVELSDDLSLSDLIISYQRVKQRKKMIQQDEVVIYEDQYSVLEMNRLIYKHLDSSDREYVQFSNLANVIQHINGIVTIFIAMLEMIKHQQIIIKQEKAFSEILIYRGDYYGRL</sequence>
<name>A0A3N5CD51_9BACL</name>
<evidence type="ECO:0000256" key="2">
    <source>
        <dbReference type="ARBA" id="ARBA00044777"/>
    </source>
</evidence>
<dbReference type="PANTHER" id="PTHR33969:SF2">
    <property type="entry name" value="SEGREGATION AND CONDENSATION PROTEIN A"/>
    <property type="match status" value="1"/>
</dbReference>
<dbReference type="Gene3D" id="6.10.250.2410">
    <property type="match status" value="1"/>
</dbReference>
<dbReference type="GO" id="GO:0051301">
    <property type="term" value="P:cell division"/>
    <property type="evidence" value="ECO:0007669"/>
    <property type="project" value="UniProtKB-KW"/>
</dbReference>
<gene>
    <name evidence="3" type="primary">scpA</name>
    <name evidence="4" type="ORF">EDD62_0690</name>
</gene>
<dbReference type="Gene3D" id="1.10.10.580">
    <property type="entry name" value="Structural maintenance of chromosome 1. Chain E"/>
    <property type="match status" value="1"/>
</dbReference>
<comment type="subunit">
    <text evidence="3">Component of a cohesin-like complex composed of ScpA, ScpB and the Smc homodimer, in which ScpA and ScpB bind to the head domain of Smc. The presence of the three proteins is required for the association of the complex with DNA.</text>
</comment>
<dbReference type="GO" id="GO:0006260">
    <property type="term" value="P:DNA replication"/>
    <property type="evidence" value="ECO:0007669"/>
    <property type="project" value="UniProtKB-UniRule"/>
</dbReference>
<dbReference type="AlphaFoldDB" id="A0A3N5CD51"/>
<protein>
    <recommendedName>
        <fullName evidence="2 3">Segregation and condensation protein A</fullName>
    </recommendedName>
</protein>
<reference evidence="4 5" key="1">
    <citation type="submission" date="2018-11" db="EMBL/GenBank/DDBJ databases">
        <title>Genomic Encyclopedia of Type Strains, Phase IV (KMG-IV): sequencing the most valuable type-strain genomes for metagenomic binning, comparative biology and taxonomic classification.</title>
        <authorList>
            <person name="Goeker M."/>
        </authorList>
    </citation>
    <scope>NUCLEOTIDE SEQUENCE [LARGE SCALE GENOMIC DNA]</scope>
    <source>
        <strain evidence="4 5">DSM 29158</strain>
    </source>
</reference>
<evidence type="ECO:0000256" key="1">
    <source>
        <dbReference type="ARBA" id="ARBA00022829"/>
    </source>
</evidence>
<comment type="function">
    <text evidence="3">Participates in chromosomal partition during cell division. May act via the formation of a condensin-like complex containing Smc and ScpB that pull DNA away from mid-cell into both cell halves.</text>
</comment>
<dbReference type="EMBL" id="RKRK01000002">
    <property type="protein sequence ID" value="RPF58052.1"/>
    <property type="molecule type" value="Genomic_DNA"/>
</dbReference>
<evidence type="ECO:0000313" key="4">
    <source>
        <dbReference type="EMBL" id="RPF58052.1"/>
    </source>
</evidence>
<comment type="subcellular location">
    <subcellularLocation>
        <location evidence="3">Cytoplasm</location>
    </subcellularLocation>
    <text evidence="3">Associated with two foci at the outer edges of the nucleoid region in young cells, and at four foci within both cell halves in older cells.</text>
</comment>